<feature type="transmembrane region" description="Helical" evidence="9">
    <location>
        <begin position="190"/>
        <end position="214"/>
    </location>
</feature>
<evidence type="ECO:0000256" key="2">
    <source>
        <dbReference type="ARBA" id="ARBA00008066"/>
    </source>
</evidence>
<organism evidence="11 12">
    <name type="scientific">Dispira parvispora</name>
    <dbReference type="NCBI Taxonomy" id="1520584"/>
    <lineage>
        <taxon>Eukaryota</taxon>
        <taxon>Fungi</taxon>
        <taxon>Fungi incertae sedis</taxon>
        <taxon>Zoopagomycota</taxon>
        <taxon>Kickxellomycotina</taxon>
        <taxon>Dimargaritomycetes</taxon>
        <taxon>Dimargaritales</taxon>
        <taxon>Dimargaritaceae</taxon>
        <taxon>Dispira</taxon>
    </lineage>
</organism>
<feature type="transmembrane region" description="Helical" evidence="9">
    <location>
        <begin position="78"/>
        <end position="97"/>
    </location>
</feature>
<keyword evidence="5" id="KW-0029">Amino-acid transport</keyword>
<dbReference type="EMBL" id="JANBPY010000140">
    <property type="protein sequence ID" value="KAJ1968751.1"/>
    <property type="molecule type" value="Genomic_DNA"/>
</dbReference>
<reference evidence="11" key="1">
    <citation type="submission" date="2022-07" db="EMBL/GenBank/DDBJ databases">
        <title>Phylogenomic reconstructions and comparative analyses of Kickxellomycotina fungi.</title>
        <authorList>
            <person name="Reynolds N.K."/>
            <person name="Stajich J.E."/>
            <person name="Barry K."/>
            <person name="Grigoriev I.V."/>
            <person name="Crous P."/>
            <person name="Smith M.E."/>
        </authorList>
    </citation>
    <scope>NUCLEOTIDE SEQUENCE</scope>
    <source>
        <strain evidence="11">RSA 1196</strain>
    </source>
</reference>
<name>A0A9W8E5E1_9FUNG</name>
<dbReference type="AlphaFoldDB" id="A0A9W8E5E1"/>
<dbReference type="GO" id="GO:0005783">
    <property type="term" value="C:endoplasmic reticulum"/>
    <property type="evidence" value="ECO:0007669"/>
    <property type="project" value="TreeGrafter"/>
</dbReference>
<evidence type="ECO:0000256" key="6">
    <source>
        <dbReference type="ARBA" id="ARBA00022989"/>
    </source>
</evidence>
<evidence type="ECO:0000259" key="10">
    <source>
        <dbReference type="Pfam" id="PF01490"/>
    </source>
</evidence>
<dbReference type="GO" id="GO:0015179">
    <property type="term" value="F:L-amino acid transmembrane transporter activity"/>
    <property type="evidence" value="ECO:0007669"/>
    <property type="project" value="TreeGrafter"/>
</dbReference>
<dbReference type="InterPro" id="IPR013057">
    <property type="entry name" value="AA_transpt_TM"/>
</dbReference>
<evidence type="ECO:0000256" key="3">
    <source>
        <dbReference type="ARBA" id="ARBA00022448"/>
    </source>
</evidence>
<feature type="domain" description="Amino acid transporter transmembrane" evidence="10">
    <location>
        <begin position="72"/>
        <end position="533"/>
    </location>
</feature>
<gene>
    <name evidence="11" type="ORF">IWQ62_001048</name>
</gene>
<evidence type="ECO:0000256" key="9">
    <source>
        <dbReference type="SAM" id="Phobius"/>
    </source>
</evidence>
<feature type="transmembrane region" description="Helical" evidence="9">
    <location>
        <begin position="226"/>
        <end position="245"/>
    </location>
</feature>
<feature type="region of interest" description="Disordered" evidence="8">
    <location>
        <begin position="1"/>
        <end position="44"/>
    </location>
</feature>
<protein>
    <recommendedName>
        <fullName evidence="10">Amino acid transporter transmembrane domain-containing protein</fullName>
    </recommendedName>
</protein>
<keyword evidence="7 9" id="KW-0472">Membrane</keyword>
<evidence type="ECO:0000256" key="8">
    <source>
        <dbReference type="SAM" id="MobiDB-lite"/>
    </source>
</evidence>
<feature type="compositionally biased region" description="Basic and acidic residues" evidence="8">
    <location>
        <begin position="1"/>
        <end position="15"/>
    </location>
</feature>
<proteinExistence type="inferred from homology"/>
<feature type="transmembrane region" description="Helical" evidence="9">
    <location>
        <begin position="103"/>
        <end position="125"/>
    </location>
</feature>
<comment type="caution">
    <text evidence="11">The sequence shown here is derived from an EMBL/GenBank/DDBJ whole genome shotgun (WGS) entry which is preliminary data.</text>
</comment>
<comment type="subcellular location">
    <subcellularLocation>
        <location evidence="1">Membrane</location>
        <topology evidence="1">Multi-pass membrane protein</topology>
    </subcellularLocation>
</comment>
<evidence type="ECO:0000256" key="7">
    <source>
        <dbReference type="ARBA" id="ARBA00023136"/>
    </source>
</evidence>
<dbReference type="Pfam" id="PF01490">
    <property type="entry name" value="Aa_trans"/>
    <property type="match status" value="1"/>
</dbReference>
<feature type="compositionally biased region" description="Polar residues" evidence="8">
    <location>
        <begin position="19"/>
        <end position="28"/>
    </location>
</feature>
<keyword evidence="3" id="KW-0813">Transport</keyword>
<dbReference type="OrthoDB" id="28208at2759"/>
<feature type="transmembrane region" description="Helical" evidence="9">
    <location>
        <begin position="484"/>
        <end position="502"/>
    </location>
</feature>
<dbReference type="Proteomes" id="UP001150925">
    <property type="component" value="Unassembled WGS sequence"/>
</dbReference>
<evidence type="ECO:0000256" key="1">
    <source>
        <dbReference type="ARBA" id="ARBA00004141"/>
    </source>
</evidence>
<keyword evidence="4 9" id="KW-0812">Transmembrane</keyword>
<evidence type="ECO:0000313" key="12">
    <source>
        <dbReference type="Proteomes" id="UP001150925"/>
    </source>
</evidence>
<dbReference type="PANTHER" id="PTHR22950">
    <property type="entry name" value="AMINO ACID TRANSPORTER"/>
    <property type="match status" value="1"/>
</dbReference>
<feature type="transmembrane region" description="Helical" evidence="9">
    <location>
        <begin position="340"/>
        <end position="357"/>
    </location>
</feature>
<sequence length="547" mass="59514">MSANRLDLKAAHSTDEVQGISSSLPNEQPKSRSRRNTMSDGERERILVEQSLQSAADPDEFDPSALPPAPASTVLGSFFNMSNAIVGAGLIGLPFAFKEAGLFSGAILLLLLAYVTDWTLRLLAYATKLSGRNSYQELVCFCFGRVGFHAISIFQFIFAFGGMCAFNVIIGDTFPHVVRSLFPAIANSPVLMTLTSRQAFIIFITLFISFPLSLYRDMSKLAKTSALALLAMSVIVIAVVIEAPKVTPDQRGSSEGKWDFIRPDIFQAIGVMSFAFVCHHNSFMIFSSLKKPTLNRYSRVIHLSTTLSAAVCLLLASVGYLNFTDKTRGNILNNFPDNNLLINIARFCFGFNMITTFPMETFVAREVVEGYVAYYGNHGPKDSTKAGEGGVYYPLDTVVHAEHHMTDLHLNDTPTTDASYSSTSTVNAHESQGDWAAHDTVGSPVAPFSLVRHVVVTAVMTLVTLVIALSVCDLGIVIELTGGISATALAFILPAGCHLKLSSGPRFTWSKLPLWALVVFGMCVLVLSPALTITRYMNLDPSEKQVC</sequence>
<evidence type="ECO:0000313" key="11">
    <source>
        <dbReference type="EMBL" id="KAJ1968751.1"/>
    </source>
</evidence>
<evidence type="ECO:0000256" key="4">
    <source>
        <dbReference type="ARBA" id="ARBA00022692"/>
    </source>
</evidence>
<keyword evidence="6 9" id="KW-1133">Transmembrane helix</keyword>
<evidence type="ECO:0000256" key="5">
    <source>
        <dbReference type="ARBA" id="ARBA00022970"/>
    </source>
</evidence>
<feature type="transmembrane region" description="Helical" evidence="9">
    <location>
        <begin position="454"/>
        <end position="478"/>
    </location>
</feature>
<dbReference type="PANTHER" id="PTHR22950:SF458">
    <property type="entry name" value="SODIUM-COUPLED NEUTRAL AMINO ACID TRANSPORTER 11-RELATED"/>
    <property type="match status" value="1"/>
</dbReference>
<feature type="transmembrane region" description="Helical" evidence="9">
    <location>
        <begin position="300"/>
        <end position="320"/>
    </location>
</feature>
<feature type="transmembrane region" description="Helical" evidence="9">
    <location>
        <begin position="514"/>
        <end position="533"/>
    </location>
</feature>
<feature type="transmembrane region" description="Helical" evidence="9">
    <location>
        <begin position="146"/>
        <end position="170"/>
    </location>
</feature>
<keyword evidence="12" id="KW-1185">Reference proteome</keyword>
<feature type="transmembrane region" description="Helical" evidence="9">
    <location>
        <begin position="265"/>
        <end position="288"/>
    </location>
</feature>
<comment type="similarity">
    <text evidence="2">Belongs to the amino acid/polyamine transporter 2 family.</text>
</comment>
<accession>A0A9W8E5E1</accession>
<dbReference type="GO" id="GO:0016020">
    <property type="term" value="C:membrane"/>
    <property type="evidence" value="ECO:0007669"/>
    <property type="project" value="UniProtKB-SubCell"/>
</dbReference>